<dbReference type="SUPFAM" id="SSF52540">
    <property type="entry name" value="P-loop containing nucleoside triphosphate hydrolases"/>
    <property type="match status" value="1"/>
</dbReference>
<keyword evidence="1" id="KW-0677">Repeat</keyword>
<dbReference type="OrthoDB" id="5986486at2759"/>
<feature type="repeat" description="TPR" evidence="3">
    <location>
        <begin position="804"/>
        <end position="837"/>
    </location>
</feature>
<keyword evidence="7" id="KW-1185">Reference proteome</keyword>
<dbReference type="Pfam" id="PF13424">
    <property type="entry name" value="TPR_12"/>
    <property type="match status" value="2"/>
</dbReference>
<dbReference type="InterPro" id="IPR019734">
    <property type="entry name" value="TPR_rpt"/>
</dbReference>
<dbReference type="PANTHER" id="PTHR45641:SF19">
    <property type="entry name" value="NEPHROCYSTIN-3"/>
    <property type="match status" value="1"/>
</dbReference>
<feature type="region of interest" description="Disordered" evidence="4">
    <location>
        <begin position="1"/>
        <end position="39"/>
    </location>
</feature>
<evidence type="ECO:0000313" key="7">
    <source>
        <dbReference type="Proteomes" id="UP000225706"/>
    </source>
</evidence>
<organism evidence="6 7">
    <name type="scientific">Stylophora pistillata</name>
    <name type="common">Smooth cauliflower coral</name>
    <dbReference type="NCBI Taxonomy" id="50429"/>
    <lineage>
        <taxon>Eukaryota</taxon>
        <taxon>Metazoa</taxon>
        <taxon>Cnidaria</taxon>
        <taxon>Anthozoa</taxon>
        <taxon>Hexacorallia</taxon>
        <taxon>Scleractinia</taxon>
        <taxon>Astrocoeniina</taxon>
        <taxon>Pocilloporidae</taxon>
        <taxon>Stylophora</taxon>
    </lineage>
</organism>
<evidence type="ECO:0000313" key="6">
    <source>
        <dbReference type="EMBL" id="PFX25969.1"/>
    </source>
</evidence>
<dbReference type="InterPro" id="IPR011990">
    <property type="entry name" value="TPR-like_helical_dom_sf"/>
</dbReference>
<name>A0A2B4SA36_STYPI</name>
<gene>
    <name evidence="6" type="primary">nphp3</name>
    <name evidence="6" type="ORF">AWC38_SpisGene9382</name>
</gene>
<keyword evidence="5" id="KW-0472">Membrane</keyword>
<dbReference type="PANTHER" id="PTHR45641">
    <property type="entry name" value="TETRATRICOPEPTIDE REPEAT PROTEIN (AFU_ORTHOLOGUE AFUA_6G03870)"/>
    <property type="match status" value="1"/>
</dbReference>
<dbReference type="EMBL" id="LSMT01000137">
    <property type="protein sequence ID" value="PFX25969.1"/>
    <property type="molecule type" value="Genomic_DNA"/>
</dbReference>
<dbReference type="SUPFAM" id="SSF48452">
    <property type="entry name" value="TPR-like"/>
    <property type="match status" value="2"/>
</dbReference>
<accession>A0A2B4SA36</accession>
<proteinExistence type="predicted"/>
<evidence type="ECO:0000256" key="4">
    <source>
        <dbReference type="SAM" id="MobiDB-lite"/>
    </source>
</evidence>
<dbReference type="Gene3D" id="1.25.40.10">
    <property type="entry name" value="Tetratricopeptide repeat domain"/>
    <property type="match status" value="2"/>
</dbReference>
<sequence>MPVATRRQTSRGNNTSLTQPLNAAPTGAQSNPTSASSPWDSMDAVLNEMPVIKWVWQVIKVILEFKNSHPKTVLGILSTLIVLISIYAVVKIPQLYTAYDNTTGVWNRLFPPDLPSVYFNEVSWPPRHRWVWREEELFNVTRRITVLSKEHDGKQVHMYLIGGPGSGKSELARQVGLRLNESLKQDHRPVDIITIQAAAVTSLISSLVDSISSLSKSSAEKTDGMKQIKDELSLKFGDLFSKEGDDLKTEMKLKIIYAQLCKLFKQRNSRPVLIFDNVRELKWLFHNLNLEPGSQHFTTFVVIVTLEKRVSVKRLSDYVEEEIEWQESDASKYAVAMYTAVLKAVNQSAQIDPVIREITCIGFTDSSPLSLSYVLDFLKNSSHQFTEAQVRNSLRNVLFKVAGQESHQTLYTHQVIREAFRRVCKVSLHNPSCINSAFCNLTISTEANLSNSQLLLSDVFQRLVSSFERQLNFTTSSLLNLVNAMVTESNVVFGSEYLDILTSLCVFSSREGLKMEDVMNVSFSDTFLRFFAHSSGYWPGLIKATTNEFRLNEVVTLTNFQANNGSRFDLQIILLVLSLHSGASKLQKESFMTAINKTSTGIVKLIQKENKDTVVINKTKPVLLNILGAMYRGLGYPYRSKDLHELAFNFYRTNFTSNSKREHNTSSDDDKEVSLGKASTLHKLGIVYRYLGNLAIAQSAHEWSLRLLERLLGDHRVYISGSLLNLAVVYSHLGKYQDALQLHNRSLIMLQEIYGPSHARVGRLYTTIGTVHYRLGDFSNAIHHTERGLQILEDFHGELHPHVAEALNFLGFMYRDQGNLSKAKMVLERSLSIKEKVFDSEHFILGEALNDPRVVYTRLNEGKKAKMVLQRALHIFNRTWGERHAAVATAMNSLGAAHSALGELKQAIFLHKRALNILLRKDTSANLEHLIAETRQLLGNAYLATGSLEDAKDMYRLSYTGFTKIYDSYHWRVQSVLKSLNSLGHVLNKSCATKAFYFIISLSAFSAIILGQMNTCTEPTSLPSPSRRAATEPDAILQCHVSYQPTWKKEELYCRDQECSPKGTRVAVDTNYRPASVYMGLEVSKEEKQRRTSLENNLNKMPRSLRVTAHTHYISSEYYRKWNIRLQYISLVVGAVGATGGFASTFGWKELVRRSPRLAPLVAAISATSALLSVSVHLLPKIQSMPANLYQKHFRSGIECQYLEKKVKFIADTEVWDSKIPWASLASKYETLLRDKKDVDSLIQTEYWAYRKALKVIEEREREKREQSLRVTEETLQ</sequence>
<feature type="transmembrane region" description="Helical" evidence="5">
    <location>
        <begin position="72"/>
        <end position="90"/>
    </location>
</feature>
<evidence type="ECO:0000256" key="2">
    <source>
        <dbReference type="ARBA" id="ARBA00022803"/>
    </source>
</evidence>
<dbReference type="PROSITE" id="PS50005">
    <property type="entry name" value="TPR"/>
    <property type="match status" value="2"/>
</dbReference>
<dbReference type="Pfam" id="PF13374">
    <property type="entry name" value="TPR_10"/>
    <property type="match status" value="2"/>
</dbReference>
<dbReference type="Proteomes" id="UP000225706">
    <property type="component" value="Unassembled WGS sequence"/>
</dbReference>
<evidence type="ECO:0000256" key="5">
    <source>
        <dbReference type="SAM" id="Phobius"/>
    </source>
</evidence>
<protein>
    <submittedName>
        <fullName evidence="6">Nephrocystin-3</fullName>
    </submittedName>
</protein>
<keyword evidence="5" id="KW-0812">Transmembrane</keyword>
<dbReference type="AlphaFoldDB" id="A0A2B4SA36"/>
<keyword evidence="2 3" id="KW-0802">TPR repeat</keyword>
<feature type="repeat" description="TPR" evidence="3">
    <location>
        <begin position="762"/>
        <end position="795"/>
    </location>
</feature>
<evidence type="ECO:0000256" key="1">
    <source>
        <dbReference type="ARBA" id="ARBA00022737"/>
    </source>
</evidence>
<keyword evidence="5" id="KW-1133">Transmembrane helix</keyword>
<dbReference type="SMART" id="SM00028">
    <property type="entry name" value="TPR"/>
    <property type="match status" value="6"/>
</dbReference>
<dbReference type="InterPro" id="IPR027417">
    <property type="entry name" value="P-loop_NTPase"/>
</dbReference>
<evidence type="ECO:0000256" key="3">
    <source>
        <dbReference type="PROSITE-ProRule" id="PRU00339"/>
    </source>
</evidence>
<reference evidence="7" key="1">
    <citation type="journal article" date="2017" name="bioRxiv">
        <title>Comparative analysis of the genomes of Stylophora pistillata and Acropora digitifera provides evidence for extensive differences between species of corals.</title>
        <authorList>
            <person name="Voolstra C.R."/>
            <person name="Li Y."/>
            <person name="Liew Y.J."/>
            <person name="Baumgarten S."/>
            <person name="Zoccola D."/>
            <person name="Flot J.-F."/>
            <person name="Tambutte S."/>
            <person name="Allemand D."/>
            <person name="Aranda M."/>
        </authorList>
    </citation>
    <scope>NUCLEOTIDE SEQUENCE [LARGE SCALE GENOMIC DNA]</scope>
</reference>
<dbReference type="Gene3D" id="3.40.50.300">
    <property type="entry name" value="P-loop containing nucleotide triphosphate hydrolases"/>
    <property type="match status" value="1"/>
</dbReference>
<comment type="caution">
    <text evidence="6">The sequence shown here is derived from an EMBL/GenBank/DDBJ whole genome shotgun (WGS) entry which is preliminary data.</text>
</comment>